<feature type="compositionally biased region" description="Polar residues" evidence="1">
    <location>
        <begin position="376"/>
        <end position="390"/>
    </location>
</feature>
<gene>
    <name evidence="2" type="ORF">PCL_12680</name>
</gene>
<feature type="compositionally biased region" description="Polar residues" evidence="1">
    <location>
        <begin position="605"/>
        <end position="621"/>
    </location>
</feature>
<comment type="caution">
    <text evidence="2">The sequence shown here is derived from an EMBL/GenBank/DDBJ whole genome shotgun (WGS) entry which is preliminary data.</text>
</comment>
<evidence type="ECO:0000313" key="2">
    <source>
        <dbReference type="EMBL" id="PWI64097.1"/>
    </source>
</evidence>
<protein>
    <submittedName>
        <fullName evidence="2">Uncharacterized protein</fullName>
    </submittedName>
</protein>
<feature type="compositionally biased region" description="Basic residues" evidence="1">
    <location>
        <begin position="424"/>
        <end position="434"/>
    </location>
</feature>
<organism evidence="2 3">
    <name type="scientific">Purpureocillium lilacinum</name>
    <name type="common">Paecilomyces lilacinus</name>
    <dbReference type="NCBI Taxonomy" id="33203"/>
    <lineage>
        <taxon>Eukaryota</taxon>
        <taxon>Fungi</taxon>
        <taxon>Dikarya</taxon>
        <taxon>Ascomycota</taxon>
        <taxon>Pezizomycotina</taxon>
        <taxon>Sordariomycetes</taxon>
        <taxon>Hypocreomycetidae</taxon>
        <taxon>Hypocreales</taxon>
        <taxon>Ophiocordycipitaceae</taxon>
        <taxon>Purpureocillium</taxon>
    </lineage>
</organism>
<dbReference type="Proteomes" id="UP000245956">
    <property type="component" value="Unassembled WGS sequence"/>
</dbReference>
<feature type="region of interest" description="Disordered" evidence="1">
    <location>
        <begin position="650"/>
        <end position="683"/>
    </location>
</feature>
<evidence type="ECO:0000256" key="1">
    <source>
        <dbReference type="SAM" id="MobiDB-lite"/>
    </source>
</evidence>
<evidence type="ECO:0000313" key="3">
    <source>
        <dbReference type="Proteomes" id="UP000245956"/>
    </source>
</evidence>
<dbReference type="AlphaFoldDB" id="A0A2U3DPB7"/>
<sequence length="862" mass="93437">MCFPLRERVPNQLVRVAWLIDCRKKSSRVPHAPFWAGDGMEYESNDGTGLRAASDPQEQQSRRRVMGLMLVRCASSHTPSGDLASNSACQFVRTIAQVAKSDGTSLGCHSGHPLSGPRLHCVSWFMISAASPAPLSGGVDQSFLGRHGPALAPTPGFHNAPVVKWGVLDTKGEGPTHSFTSHSSFFLVSLIPLPKATPLAAWSTAPVLACGRLKMGNATSPRNHPANQVLGEIETCVSLAASELGSTKCPRSQYEEAEAKLQRSLQSLWSRYETAGALERAKIQTEVRQHYIDLHLLESKFESNLERATREYEQRTEAIVQRLCDKAVVILGPGRMKRTLRGLKPPQLLEYLPDDRSITAVHAAVSAGETLQAMPNASQDHVKNSSTATELQPKRGVKRPSASVADHSRAAKRLAMTGEDPHSSRRRRRTRRSRAAGASDHGQQTAPEDLKPGQVYLVWERSKSWSAVLLLPTDAMVDIGVPETLETLGLSANLPECYVIDTRSKTCKWREGYEDDGSYAAERLYPVMDFDGPKVPKKRARWLAASEFKPYDEEIARSLDYFPQIQDYLQGKSMEDRPDEDKTIFVRGDASCSPAPTEAAPVVNSPDSGASTSNSARSLSATKPLPTTRETTVLDETGVTSTVPNCCAEFNQEPVGTCSGSTAESSRRNSSPEQANVPDQYDEHYIRRSPSLGTEELGITASTHDQEQAIATQAHAVNSPSAGSAGRFNMMAHPAIDGLHENALAVDNHSPAAHCSQAADYPAATMVQETVSSAKFAGDGLQERSTGSVCSTLLPTDPPELLASHSMVSEWAAAERTTPPAPSNEPQDPYAQPRDAESQRIPPLPGYSAHKSMLPFAPTEST</sequence>
<proteinExistence type="predicted"/>
<reference evidence="2 3" key="1">
    <citation type="journal article" date="2016" name="Front. Microbiol.">
        <title>Genome and transcriptome sequences reveal the specific parasitism of the nematophagous Purpureocillium lilacinum 36-1.</title>
        <authorList>
            <person name="Xie J."/>
            <person name="Li S."/>
            <person name="Mo C."/>
            <person name="Xiao X."/>
            <person name="Peng D."/>
            <person name="Wang G."/>
            <person name="Xiao Y."/>
        </authorList>
    </citation>
    <scope>NUCLEOTIDE SEQUENCE [LARGE SCALE GENOMIC DNA]</scope>
    <source>
        <strain evidence="2 3">36-1</strain>
    </source>
</reference>
<accession>A0A2U3DPB7</accession>
<feature type="region of interest" description="Disordered" evidence="1">
    <location>
        <begin position="587"/>
        <end position="635"/>
    </location>
</feature>
<feature type="region of interest" description="Disordered" evidence="1">
    <location>
        <begin position="810"/>
        <end position="862"/>
    </location>
</feature>
<name>A0A2U3DPB7_PURLI</name>
<dbReference type="EMBL" id="LCWV01000098">
    <property type="protein sequence ID" value="PWI64097.1"/>
    <property type="molecule type" value="Genomic_DNA"/>
</dbReference>
<feature type="non-terminal residue" evidence="2">
    <location>
        <position position="862"/>
    </location>
</feature>
<feature type="region of interest" description="Disordered" evidence="1">
    <location>
        <begin position="376"/>
        <end position="449"/>
    </location>
</feature>
<feature type="compositionally biased region" description="Polar residues" evidence="1">
    <location>
        <begin position="658"/>
        <end position="674"/>
    </location>
</feature>